<gene>
    <name evidence="1" type="ORF">ABQM86_05170</name>
</gene>
<name>A0AB39YQQ3_9MICC</name>
<proteinExistence type="predicted"/>
<dbReference type="AlphaFoldDB" id="A0AB39YQQ3"/>
<sequence length="81" mass="8148">MGAALTFCLPGVPVVFAADIVLDNSVLSDAQLEAFLASPLHRSGTVTSAPAQPAGVEGVYLRADGISAGIWELPGMVIPAG</sequence>
<protein>
    <submittedName>
        <fullName evidence="1">Uncharacterized protein</fullName>
    </submittedName>
</protein>
<evidence type="ECO:0000313" key="1">
    <source>
        <dbReference type="EMBL" id="XDV72560.1"/>
    </source>
</evidence>
<dbReference type="EMBL" id="CP165735">
    <property type="protein sequence ID" value="XDV72560.1"/>
    <property type="molecule type" value="Genomic_DNA"/>
</dbReference>
<accession>A0AB39YQQ3</accession>
<organism evidence="1">
    <name type="scientific">Paenarthrobacter sp. AMU7</name>
    <dbReference type="NCBI Taxonomy" id="3162492"/>
    <lineage>
        <taxon>Bacteria</taxon>
        <taxon>Bacillati</taxon>
        <taxon>Actinomycetota</taxon>
        <taxon>Actinomycetes</taxon>
        <taxon>Micrococcales</taxon>
        <taxon>Micrococcaceae</taxon>
        <taxon>Paenarthrobacter</taxon>
    </lineage>
</organism>
<reference evidence="1" key="1">
    <citation type="submission" date="2024-07" db="EMBL/GenBank/DDBJ databases">
        <authorList>
            <person name="Li J."/>
            <person name="Wei H."/>
            <person name="Ma J."/>
        </authorList>
    </citation>
    <scope>NUCLEOTIDE SEQUENCE</scope>
    <source>
        <strain evidence="1">AMU7</strain>
    </source>
</reference>
<dbReference type="RefSeq" id="WP_369746074.1">
    <property type="nucleotide sequence ID" value="NZ_CP165735.1"/>
</dbReference>